<dbReference type="GO" id="GO:0006401">
    <property type="term" value="P:RNA catabolic process"/>
    <property type="evidence" value="ECO:0007669"/>
    <property type="project" value="InterPro"/>
</dbReference>
<protein>
    <submittedName>
        <fullName evidence="3">Uncharacterized protein</fullName>
    </submittedName>
</protein>
<organism evidence="3 4">
    <name type="scientific">Elliptochloris bilobata</name>
    <dbReference type="NCBI Taxonomy" id="381761"/>
    <lineage>
        <taxon>Eukaryota</taxon>
        <taxon>Viridiplantae</taxon>
        <taxon>Chlorophyta</taxon>
        <taxon>core chlorophytes</taxon>
        <taxon>Trebouxiophyceae</taxon>
        <taxon>Trebouxiophyceae incertae sedis</taxon>
        <taxon>Elliptochloris clade</taxon>
        <taxon>Elliptochloris</taxon>
    </lineage>
</organism>
<keyword evidence="1" id="KW-0677">Repeat</keyword>
<dbReference type="GO" id="GO:0055087">
    <property type="term" value="C:Ski complex"/>
    <property type="evidence" value="ECO:0007669"/>
    <property type="project" value="InterPro"/>
</dbReference>
<evidence type="ECO:0000256" key="2">
    <source>
        <dbReference type="ARBA" id="ARBA00022803"/>
    </source>
</evidence>
<reference evidence="3 4" key="1">
    <citation type="journal article" date="2024" name="Nat. Commun.">
        <title>Phylogenomics reveals the evolutionary origins of lichenization in chlorophyte algae.</title>
        <authorList>
            <person name="Puginier C."/>
            <person name="Libourel C."/>
            <person name="Otte J."/>
            <person name="Skaloud P."/>
            <person name="Haon M."/>
            <person name="Grisel S."/>
            <person name="Petersen M."/>
            <person name="Berrin J.G."/>
            <person name="Delaux P.M."/>
            <person name="Dal Grande F."/>
            <person name="Keller J."/>
        </authorList>
    </citation>
    <scope>NUCLEOTIDE SEQUENCE [LARGE SCALE GENOMIC DNA]</scope>
    <source>
        <strain evidence="3 4">SAG 245.80</strain>
    </source>
</reference>
<dbReference type="Pfam" id="PF13181">
    <property type="entry name" value="TPR_8"/>
    <property type="match status" value="1"/>
</dbReference>
<accession>A0AAW1QZJ8</accession>
<dbReference type="PANTHER" id="PTHR15704">
    <property type="entry name" value="SUPERKILLER 3 PROTEIN-RELATED"/>
    <property type="match status" value="1"/>
</dbReference>
<evidence type="ECO:0000256" key="1">
    <source>
        <dbReference type="ARBA" id="ARBA00022737"/>
    </source>
</evidence>
<sequence>MAETESRPPLLSKVSKCFSTGDFAGARLLVRQSLAQESCSYEARVLSGRAALYSGDTAGASTDFQAAVELNPEACSAWEGIAQLKSATGDVAEAAETYQKLLELARQLKDEEKVREYLWRGAEAYDRCGHLESAEEQLRELLECELSKDQKLEALCFLADVQMKLEKSKQERSVQSAMEAQERNLGRITRSLSGVRLDVDAARAEEQECEEGGLADTLKAIVRRTMPCPRFVKYHEAHVQRYLSRLKAFPPRSTARNEKRLQALRACVRMITTHAGGCTTPFPFEAAIWLLEELEELYGGAVPICGQDPLDINTCSSGNNVSSPRRLARISGSYSTLASPRVSTQLNWYRGNSIAPGVGRAHLQQMAANAVAVADRAAQAEESGLDASGRPVVHKVEDFGRKLAHQFPWAPAAYVAVGLALRRRFLSDPEAPSTLARRRQITKALKGAVEAGADSAAGWKALAELQYQNRSWMEAYETSVKGLEWSVRRRAAGCETLTQFALSLRLCYARCLRRLGRLDESEYAFKVLAGWTTEGVCAFDEMCGSPPVSVRQQAMRGLAKIALERGDRRLGKAQYERILGKALIGRGPPAEHWAHSEYAWLVFEDGDLATAKMHLEKAIDVAAREGCAVTDIEIAEHHYKLGRILWTMGGSKRDDPKEARAHFEIASCEECDSQMEATAWLGHWYREVAQKYSKARNCYKKVLAVDPNNTVIVANLRMVEEKLREEKRKSAANGFAAYAMQALEANPFWDEQAHDEVEEHGHSPGRRVPRMMADRAHSANSELAVLAEVLSVLPARSGSVSNSGRLELDAFMPGTSAPSSTIFWGRDMHQ</sequence>
<dbReference type="AlphaFoldDB" id="A0AAW1QZJ8"/>
<dbReference type="PANTHER" id="PTHR15704:SF7">
    <property type="entry name" value="SUPERKILLER COMPLEX PROTEIN 3"/>
    <property type="match status" value="1"/>
</dbReference>
<evidence type="ECO:0000313" key="4">
    <source>
        <dbReference type="Proteomes" id="UP001445335"/>
    </source>
</evidence>
<keyword evidence="4" id="KW-1185">Reference proteome</keyword>
<comment type="caution">
    <text evidence="3">The sequence shown here is derived from an EMBL/GenBank/DDBJ whole genome shotgun (WGS) entry which is preliminary data.</text>
</comment>
<gene>
    <name evidence="3" type="ORF">WJX81_001210</name>
</gene>
<name>A0AAW1QZJ8_9CHLO</name>
<dbReference type="Proteomes" id="UP001445335">
    <property type="component" value="Unassembled WGS sequence"/>
</dbReference>
<keyword evidence="2" id="KW-0802">TPR repeat</keyword>
<proteinExistence type="predicted"/>
<evidence type="ECO:0000313" key="3">
    <source>
        <dbReference type="EMBL" id="KAK9826861.1"/>
    </source>
</evidence>
<dbReference type="InterPro" id="IPR011990">
    <property type="entry name" value="TPR-like_helical_dom_sf"/>
</dbReference>
<dbReference type="InterPro" id="IPR019734">
    <property type="entry name" value="TPR_rpt"/>
</dbReference>
<dbReference type="Gene3D" id="1.25.40.10">
    <property type="entry name" value="Tetratricopeptide repeat domain"/>
    <property type="match status" value="3"/>
</dbReference>
<dbReference type="InterPro" id="IPR039226">
    <property type="entry name" value="Ski3/TTC37"/>
</dbReference>
<dbReference type="SMART" id="SM00028">
    <property type="entry name" value="TPR"/>
    <property type="match status" value="4"/>
</dbReference>
<dbReference type="EMBL" id="JALJOU010000061">
    <property type="protein sequence ID" value="KAK9826861.1"/>
    <property type="molecule type" value="Genomic_DNA"/>
</dbReference>
<dbReference type="SUPFAM" id="SSF48452">
    <property type="entry name" value="TPR-like"/>
    <property type="match status" value="2"/>
</dbReference>